<keyword evidence="2" id="KW-1185">Reference proteome</keyword>
<dbReference type="Proteomes" id="UP001208570">
    <property type="component" value="Unassembled WGS sequence"/>
</dbReference>
<dbReference type="EMBL" id="JAODUP010000576">
    <property type="protein sequence ID" value="KAK2146962.1"/>
    <property type="molecule type" value="Genomic_DNA"/>
</dbReference>
<protein>
    <submittedName>
        <fullName evidence="1">Uncharacterized protein</fullName>
    </submittedName>
</protein>
<reference evidence="1" key="1">
    <citation type="journal article" date="2023" name="Mol. Biol. Evol.">
        <title>Third-Generation Sequencing Reveals the Adaptive Role of the Epigenome in Three Deep-Sea Polychaetes.</title>
        <authorList>
            <person name="Perez M."/>
            <person name="Aroh O."/>
            <person name="Sun Y."/>
            <person name="Lan Y."/>
            <person name="Juniper S.K."/>
            <person name="Young C.R."/>
            <person name="Angers B."/>
            <person name="Qian P.Y."/>
        </authorList>
    </citation>
    <scope>NUCLEOTIDE SEQUENCE</scope>
    <source>
        <strain evidence="1">P08H-3</strain>
    </source>
</reference>
<comment type="caution">
    <text evidence="1">The sequence shown here is derived from an EMBL/GenBank/DDBJ whole genome shotgun (WGS) entry which is preliminary data.</text>
</comment>
<proteinExistence type="predicted"/>
<evidence type="ECO:0000313" key="2">
    <source>
        <dbReference type="Proteomes" id="UP001208570"/>
    </source>
</evidence>
<gene>
    <name evidence="1" type="ORF">LSH36_576g00017</name>
</gene>
<accession>A0AAD9MV51</accession>
<sequence>MRLSIITEWLPKVIIRQHYIIMASY</sequence>
<dbReference type="AlphaFoldDB" id="A0AAD9MV51"/>
<evidence type="ECO:0000313" key="1">
    <source>
        <dbReference type="EMBL" id="KAK2146962.1"/>
    </source>
</evidence>
<name>A0AAD9MV51_9ANNE</name>
<organism evidence="1 2">
    <name type="scientific">Paralvinella palmiformis</name>
    <dbReference type="NCBI Taxonomy" id="53620"/>
    <lineage>
        <taxon>Eukaryota</taxon>
        <taxon>Metazoa</taxon>
        <taxon>Spiralia</taxon>
        <taxon>Lophotrochozoa</taxon>
        <taxon>Annelida</taxon>
        <taxon>Polychaeta</taxon>
        <taxon>Sedentaria</taxon>
        <taxon>Canalipalpata</taxon>
        <taxon>Terebellida</taxon>
        <taxon>Terebelliformia</taxon>
        <taxon>Alvinellidae</taxon>
        <taxon>Paralvinella</taxon>
    </lineage>
</organism>